<name>A0A813EKN4_POLGL</name>
<evidence type="ECO:0000313" key="1">
    <source>
        <dbReference type="EMBL" id="CAE8598243.1"/>
    </source>
</evidence>
<dbReference type="Proteomes" id="UP000654075">
    <property type="component" value="Unassembled WGS sequence"/>
</dbReference>
<dbReference type="AlphaFoldDB" id="A0A813EKN4"/>
<keyword evidence="2" id="KW-1185">Reference proteome</keyword>
<evidence type="ECO:0000313" key="2">
    <source>
        <dbReference type="Proteomes" id="UP000654075"/>
    </source>
</evidence>
<gene>
    <name evidence="1" type="ORF">PGLA1383_LOCUS16654</name>
</gene>
<dbReference type="EMBL" id="CAJNNV010010134">
    <property type="protein sequence ID" value="CAE8598243.1"/>
    <property type="molecule type" value="Genomic_DNA"/>
</dbReference>
<protein>
    <submittedName>
        <fullName evidence="1">Uncharacterized protein</fullName>
    </submittedName>
</protein>
<proteinExistence type="predicted"/>
<comment type="caution">
    <text evidence="1">The sequence shown here is derived from an EMBL/GenBank/DDBJ whole genome shotgun (WGS) entry which is preliminary data.</text>
</comment>
<accession>A0A813EKN4</accession>
<sequence>MGSHLNLGVSDSRLECDQAGLFSPITRDVEDKLCFFVLGVLICSRKGNSSRSSFLAVGDFVKEKWDLEKEQEIPIMTFRDWEGDECIFNKTSFEDELTTGTSQETIWFPRFISLRRIDSNRPWKPSEPTRTYQ</sequence>
<organism evidence="1 2">
    <name type="scientific">Polarella glacialis</name>
    <name type="common">Dinoflagellate</name>
    <dbReference type="NCBI Taxonomy" id="89957"/>
    <lineage>
        <taxon>Eukaryota</taxon>
        <taxon>Sar</taxon>
        <taxon>Alveolata</taxon>
        <taxon>Dinophyceae</taxon>
        <taxon>Suessiales</taxon>
        <taxon>Suessiaceae</taxon>
        <taxon>Polarella</taxon>
    </lineage>
</organism>
<reference evidence="1" key="1">
    <citation type="submission" date="2021-02" db="EMBL/GenBank/DDBJ databases">
        <authorList>
            <person name="Dougan E. K."/>
            <person name="Rhodes N."/>
            <person name="Thang M."/>
            <person name="Chan C."/>
        </authorList>
    </citation>
    <scope>NUCLEOTIDE SEQUENCE</scope>
</reference>